<proteinExistence type="predicted"/>
<feature type="chain" id="PRO_5041395191" description="Carboxypeptidase regulatory-like domain-containing protein" evidence="1">
    <location>
        <begin position="22"/>
        <end position="138"/>
    </location>
</feature>
<dbReference type="EMBL" id="BRXS01000001">
    <property type="protein sequence ID" value="GLC23752.1"/>
    <property type="molecule type" value="Genomic_DNA"/>
</dbReference>
<comment type="caution">
    <text evidence="2">The sequence shown here is derived from an EMBL/GenBank/DDBJ whole genome shotgun (WGS) entry which is preliminary data.</text>
</comment>
<evidence type="ECO:0000256" key="1">
    <source>
        <dbReference type="SAM" id="SignalP"/>
    </source>
</evidence>
<sequence length="138" mass="14983">MRRVALATLLALLLTGAPARAQFRADPGIVINGLVTVTVQVTLYDLDAPYVPLSRYRLVLYGPQRDSTILQTNDAGVVSIGRPAGTYRLVSESAVLWKGATYRWDLPVVVRPYMGAVDLTPRNAIVARAPVAPTRPAR</sequence>
<name>A0AA37Q359_9BACT</name>
<gene>
    <name evidence="2" type="ORF">rosag_02650</name>
</gene>
<keyword evidence="3" id="KW-1185">Reference proteome</keyword>
<protein>
    <recommendedName>
        <fullName evidence="4">Carboxypeptidase regulatory-like domain-containing protein</fullName>
    </recommendedName>
</protein>
<evidence type="ECO:0000313" key="2">
    <source>
        <dbReference type="EMBL" id="GLC23752.1"/>
    </source>
</evidence>
<dbReference type="AlphaFoldDB" id="A0AA37Q359"/>
<feature type="signal peptide" evidence="1">
    <location>
        <begin position="1"/>
        <end position="21"/>
    </location>
</feature>
<evidence type="ECO:0008006" key="4">
    <source>
        <dbReference type="Google" id="ProtNLM"/>
    </source>
</evidence>
<dbReference type="RefSeq" id="WP_284348198.1">
    <property type="nucleotide sequence ID" value="NZ_BRXS01000001.1"/>
</dbReference>
<dbReference type="Proteomes" id="UP001161325">
    <property type="component" value="Unassembled WGS sequence"/>
</dbReference>
<evidence type="ECO:0000313" key="3">
    <source>
        <dbReference type="Proteomes" id="UP001161325"/>
    </source>
</evidence>
<keyword evidence="1" id="KW-0732">Signal</keyword>
<accession>A0AA37Q359</accession>
<reference evidence="2" key="1">
    <citation type="submission" date="2022-08" db="EMBL/GenBank/DDBJ databases">
        <title>Draft genome sequencing of Roseisolibacter agri AW1220.</title>
        <authorList>
            <person name="Tobiishi Y."/>
            <person name="Tonouchi A."/>
        </authorList>
    </citation>
    <scope>NUCLEOTIDE SEQUENCE</scope>
    <source>
        <strain evidence="2">AW1220</strain>
    </source>
</reference>
<organism evidence="2 3">
    <name type="scientific">Roseisolibacter agri</name>
    <dbReference type="NCBI Taxonomy" id="2014610"/>
    <lineage>
        <taxon>Bacteria</taxon>
        <taxon>Pseudomonadati</taxon>
        <taxon>Gemmatimonadota</taxon>
        <taxon>Gemmatimonadia</taxon>
        <taxon>Gemmatimonadales</taxon>
        <taxon>Gemmatimonadaceae</taxon>
        <taxon>Roseisolibacter</taxon>
    </lineage>
</organism>